<protein>
    <submittedName>
        <fullName evidence="1">Uncharacterized protein</fullName>
    </submittedName>
</protein>
<sequence length="85" mass="9375">MFKVSTVFGVFKVFVVRGLRHSGFTKKPRKPKTLDPRTTIKNSFRAYGGSRRFTMVHGGSRGFSGVLGGSRGFIRVLGGEPREPS</sequence>
<dbReference type="AlphaFoldDB" id="A0A2I0BBW8"/>
<organism evidence="1 2">
    <name type="scientific">Apostasia shenzhenica</name>
    <dbReference type="NCBI Taxonomy" id="1088818"/>
    <lineage>
        <taxon>Eukaryota</taxon>
        <taxon>Viridiplantae</taxon>
        <taxon>Streptophyta</taxon>
        <taxon>Embryophyta</taxon>
        <taxon>Tracheophyta</taxon>
        <taxon>Spermatophyta</taxon>
        <taxon>Magnoliopsida</taxon>
        <taxon>Liliopsida</taxon>
        <taxon>Asparagales</taxon>
        <taxon>Orchidaceae</taxon>
        <taxon>Apostasioideae</taxon>
        <taxon>Apostasia</taxon>
    </lineage>
</organism>
<dbReference type="OrthoDB" id="5577072at2759"/>
<dbReference type="EMBL" id="KZ451895">
    <property type="protein sequence ID" value="PKA65259.1"/>
    <property type="molecule type" value="Genomic_DNA"/>
</dbReference>
<name>A0A2I0BBW8_9ASPA</name>
<evidence type="ECO:0000313" key="1">
    <source>
        <dbReference type="EMBL" id="PKA65259.1"/>
    </source>
</evidence>
<reference evidence="1 2" key="1">
    <citation type="journal article" date="2017" name="Nature">
        <title>The Apostasia genome and the evolution of orchids.</title>
        <authorList>
            <person name="Zhang G.Q."/>
            <person name="Liu K.W."/>
            <person name="Li Z."/>
            <person name="Lohaus R."/>
            <person name="Hsiao Y.Y."/>
            <person name="Niu S.C."/>
            <person name="Wang J.Y."/>
            <person name="Lin Y.C."/>
            <person name="Xu Q."/>
            <person name="Chen L.J."/>
            <person name="Yoshida K."/>
            <person name="Fujiwara S."/>
            <person name="Wang Z.W."/>
            <person name="Zhang Y.Q."/>
            <person name="Mitsuda N."/>
            <person name="Wang M."/>
            <person name="Liu G.H."/>
            <person name="Pecoraro L."/>
            <person name="Huang H.X."/>
            <person name="Xiao X.J."/>
            <person name="Lin M."/>
            <person name="Wu X.Y."/>
            <person name="Wu W.L."/>
            <person name="Chen Y.Y."/>
            <person name="Chang S.B."/>
            <person name="Sakamoto S."/>
            <person name="Ohme-Takagi M."/>
            <person name="Yagi M."/>
            <person name="Zeng S.J."/>
            <person name="Shen C.Y."/>
            <person name="Yeh C.M."/>
            <person name="Luo Y.B."/>
            <person name="Tsai W.C."/>
            <person name="Van de Peer Y."/>
            <person name="Liu Z.J."/>
        </authorList>
    </citation>
    <scope>NUCLEOTIDE SEQUENCE [LARGE SCALE GENOMIC DNA]</scope>
    <source>
        <strain evidence="2">cv. Shenzhen</strain>
        <tissue evidence="1">Stem</tissue>
    </source>
</reference>
<evidence type="ECO:0000313" key="2">
    <source>
        <dbReference type="Proteomes" id="UP000236161"/>
    </source>
</evidence>
<keyword evidence="2" id="KW-1185">Reference proteome</keyword>
<proteinExistence type="predicted"/>
<dbReference type="Proteomes" id="UP000236161">
    <property type="component" value="Unassembled WGS sequence"/>
</dbReference>
<accession>A0A2I0BBW8</accession>
<gene>
    <name evidence="1" type="ORF">AXF42_Ash005591</name>
</gene>